<dbReference type="Gene3D" id="1.10.1280.10">
    <property type="entry name" value="Di-copper center containing domain from catechol oxidase"/>
    <property type="match status" value="1"/>
</dbReference>
<feature type="domain" description="Tyrosinase copper-binding" evidence="11">
    <location>
        <begin position="327"/>
        <end position="338"/>
    </location>
</feature>
<evidence type="ECO:0000256" key="1">
    <source>
        <dbReference type="ARBA" id="ARBA00001973"/>
    </source>
</evidence>
<evidence type="ECO:0000256" key="10">
    <source>
        <dbReference type="ARBA" id="ARBA00048881"/>
    </source>
</evidence>
<evidence type="ECO:0000256" key="9">
    <source>
        <dbReference type="ARBA" id="ARBA00048233"/>
    </source>
</evidence>
<evidence type="ECO:0000256" key="2">
    <source>
        <dbReference type="ARBA" id="ARBA00009928"/>
    </source>
</evidence>
<dbReference type="InterPro" id="IPR050316">
    <property type="entry name" value="Tyrosinase/Hemocyanin"/>
</dbReference>
<dbReference type="GO" id="GO:0046872">
    <property type="term" value="F:metal ion binding"/>
    <property type="evidence" value="ECO:0007669"/>
    <property type="project" value="UniProtKB-KW"/>
</dbReference>
<dbReference type="GO" id="GO:0004503">
    <property type="term" value="F:tyrosinase activity"/>
    <property type="evidence" value="ECO:0007669"/>
    <property type="project" value="UniProtKB-EC"/>
</dbReference>
<dbReference type="PRINTS" id="PR00092">
    <property type="entry name" value="TYROSINASE"/>
</dbReference>
<dbReference type="EMBL" id="ML977310">
    <property type="protein sequence ID" value="KAF2123203.1"/>
    <property type="molecule type" value="Genomic_DNA"/>
</dbReference>
<evidence type="ECO:0000256" key="5">
    <source>
        <dbReference type="ARBA" id="ARBA00023002"/>
    </source>
</evidence>
<keyword evidence="13" id="KW-1185">Reference proteome</keyword>
<evidence type="ECO:0000313" key="12">
    <source>
        <dbReference type="EMBL" id="KAF2123203.1"/>
    </source>
</evidence>
<name>A0A6A5ZWD5_9PLEO</name>
<proteinExistence type="inferred from homology"/>
<dbReference type="Pfam" id="PF00264">
    <property type="entry name" value="Tyrosinase"/>
    <property type="match status" value="1"/>
</dbReference>
<keyword evidence="4" id="KW-0479">Metal-binding</keyword>
<evidence type="ECO:0000256" key="6">
    <source>
        <dbReference type="ARBA" id="ARBA00023008"/>
    </source>
</evidence>
<evidence type="ECO:0000256" key="3">
    <source>
        <dbReference type="ARBA" id="ARBA00011906"/>
    </source>
</evidence>
<gene>
    <name evidence="12" type="ORF">BDV96DRAFT_15537</name>
</gene>
<evidence type="ECO:0000259" key="11">
    <source>
        <dbReference type="PROSITE" id="PS00498"/>
    </source>
</evidence>
<reference evidence="12" key="1">
    <citation type="journal article" date="2020" name="Stud. Mycol.">
        <title>101 Dothideomycetes genomes: a test case for predicting lifestyles and emergence of pathogens.</title>
        <authorList>
            <person name="Haridas S."/>
            <person name="Albert R."/>
            <person name="Binder M."/>
            <person name="Bloem J."/>
            <person name="Labutti K."/>
            <person name="Salamov A."/>
            <person name="Andreopoulos B."/>
            <person name="Baker S."/>
            <person name="Barry K."/>
            <person name="Bills G."/>
            <person name="Bluhm B."/>
            <person name="Cannon C."/>
            <person name="Castanera R."/>
            <person name="Culley D."/>
            <person name="Daum C."/>
            <person name="Ezra D."/>
            <person name="Gonzalez J."/>
            <person name="Henrissat B."/>
            <person name="Kuo A."/>
            <person name="Liang C."/>
            <person name="Lipzen A."/>
            <person name="Lutzoni F."/>
            <person name="Magnuson J."/>
            <person name="Mondo S."/>
            <person name="Nolan M."/>
            <person name="Ohm R."/>
            <person name="Pangilinan J."/>
            <person name="Park H.-J."/>
            <person name="Ramirez L."/>
            <person name="Alfaro M."/>
            <person name="Sun H."/>
            <person name="Tritt A."/>
            <person name="Yoshinaga Y."/>
            <person name="Zwiers L.-H."/>
            <person name="Turgeon B."/>
            <person name="Goodwin S."/>
            <person name="Spatafora J."/>
            <person name="Crous P."/>
            <person name="Grigoriev I."/>
        </authorList>
    </citation>
    <scope>NUCLEOTIDE SEQUENCE</scope>
    <source>
        <strain evidence="12">CBS 627.86</strain>
    </source>
</reference>
<evidence type="ECO:0000256" key="7">
    <source>
        <dbReference type="ARBA" id="ARBA00023033"/>
    </source>
</evidence>
<evidence type="ECO:0000256" key="8">
    <source>
        <dbReference type="ARBA" id="ARBA00023101"/>
    </source>
</evidence>
<dbReference type="InterPro" id="IPR002227">
    <property type="entry name" value="Tyrosinase_Cu-bd"/>
</dbReference>
<dbReference type="AlphaFoldDB" id="A0A6A5ZWD5"/>
<keyword evidence="7" id="KW-0503">Monooxygenase</keyword>
<evidence type="ECO:0000313" key="13">
    <source>
        <dbReference type="Proteomes" id="UP000799770"/>
    </source>
</evidence>
<dbReference type="InterPro" id="IPR008922">
    <property type="entry name" value="Di-copper_centre_dom_sf"/>
</dbReference>
<sequence>MRPQHFVAASLLSIGTYASPLSQVKSKLVVKRQGPGSYYAITGPTGGVQPRLEIRDLEKTGNMWNLYLLAMTEFQAMDQSLIDSWYQIAGIHGMPWIEWDGVSGSTEDRDVGQMGYCPHNMLLFGTWHRPYLTLFEQKLQQIAISIAGRFPTSTRLAYQTAASQLRIPFWDWAKALPTSQPVVPTALSVEKVDVTFPNGTAASIDNPLYDYNFHPLDNSQINGTGCPPNSGTGGLPVVCDTKTSTIRASQDFNDNATLDSRLRAILTSQRSTLYKILSQWQNFDQFSNNGNCGGTQGRIGSLEGLHGPIHTRNFPGHMSPTAVTAFDPMFWFHHANVDRQLALYQAVFPETYMGTCAADTPTFTIDRGESLDASSGLTPFHKNAAGDFWSSTDARSIQNMGYTYPELVRNPPNATLVASIKAQYSGPADVPVTAPKSAKRDDKNATTTELYLAQVNLPLYGLDNGVGGASAYDVLVFVGDVSGSPKNWTHSDNFYGIASTIGGGIQSDQIAITTVDLSEALQKGIDSGATTKGEAVDYLKKNLRYRLQIGNVKIPREKVKDLKVSLISTKVEVAQSDDVFDRWVGGFKEHGEVDG</sequence>
<comment type="cofactor">
    <cofactor evidence="1">
        <name>Cu(2+)</name>
        <dbReference type="ChEBI" id="CHEBI:29036"/>
    </cofactor>
</comment>
<dbReference type="PANTHER" id="PTHR11474">
    <property type="entry name" value="TYROSINASE FAMILY MEMBER"/>
    <property type="match status" value="1"/>
</dbReference>
<protein>
    <recommendedName>
        <fullName evidence="3">tyrosinase</fullName>
        <ecNumber evidence="3">1.14.18.1</ecNumber>
    </recommendedName>
</protein>
<dbReference type="InterPro" id="IPR041640">
    <property type="entry name" value="Tyrosinase_C"/>
</dbReference>
<dbReference type="Pfam" id="PF18132">
    <property type="entry name" value="Tyrosinase_C"/>
    <property type="match status" value="1"/>
</dbReference>
<accession>A0A6A5ZWD5</accession>
<dbReference type="GO" id="GO:0042438">
    <property type="term" value="P:melanin biosynthetic process"/>
    <property type="evidence" value="ECO:0007669"/>
    <property type="project" value="UniProtKB-KW"/>
</dbReference>
<comment type="catalytic activity">
    <reaction evidence="10">
        <text>L-tyrosine + O2 = L-dopaquinone + H2O</text>
        <dbReference type="Rhea" id="RHEA:18117"/>
        <dbReference type="ChEBI" id="CHEBI:15377"/>
        <dbReference type="ChEBI" id="CHEBI:15379"/>
        <dbReference type="ChEBI" id="CHEBI:57924"/>
        <dbReference type="ChEBI" id="CHEBI:58315"/>
        <dbReference type="EC" id="1.14.18.1"/>
    </reaction>
</comment>
<comment type="catalytic activity">
    <reaction evidence="9">
        <text>2 L-dopa + O2 = 2 L-dopaquinone + 2 H2O</text>
        <dbReference type="Rhea" id="RHEA:34287"/>
        <dbReference type="ChEBI" id="CHEBI:15377"/>
        <dbReference type="ChEBI" id="CHEBI:15379"/>
        <dbReference type="ChEBI" id="CHEBI:57504"/>
        <dbReference type="ChEBI" id="CHEBI:57924"/>
        <dbReference type="EC" id="1.14.18.1"/>
    </reaction>
</comment>
<dbReference type="Proteomes" id="UP000799770">
    <property type="component" value="Unassembled WGS sequence"/>
</dbReference>
<dbReference type="EC" id="1.14.18.1" evidence="3"/>
<keyword evidence="8" id="KW-0470">Melanin biosynthesis</keyword>
<dbReference type="PROSITE" id="PS00498">
    <property type="entry name" value="TYROSINASE_2"/>
    <property type="match status" value="1"/>
</dbReference>
<organism evidence="12 13">
    <name type="scientific">Lophiotrema nucula</name>
    <dbReference type="NCBI Taxonomy" id="690887"/>
    <lineage>
        <taxon>Eukaryota</taxon>
        <taxon>Fungi</taxon>
        <taxon>Dikarya</taxon>
        <taxon>Ascomycota</taxon>
        <taxon>Pezizomycotina</taxon>
        <taxon>Dothideomycetes</taxon>
        <taxon>Pleosporomycetidae</taxon>
        <taxon>Pleosporales</taxon>
        <taxon>Lophiotremataceae</taxon>
        <taxon>Lophiotrema</taxon>
    </lineage>
</organism>
<dbReference type="PANTHER" id="PTHR11474:SF76">
    <property type="entry name" value="SHKT DOMAIN-CONTAINING PROTEIN"/>
    <property type="match status" value="1"/>
</dbReference>
<keyword evidence="6" id="KW-0186">Copper</keyword>
<comment type="similarity">
    <text evidence="2">Belongs to the tyrosinase family.</text>
</comment>
<evidence type="ECO:0000256" key="4">
    <source>
        <dbReference type="ARBA" id="ARBA00022723"/>
    </source>
</evidence>
<keyword evidence="5" id="KW-0560">Oxidoreductase</keyword>
<dbReference type="SUPFAM" id="SSF48056">
    <property type="entry name" value="Di-copper centre-containing domain"/>
    <property type="match status" value="1"/>
</dbReference>
<dbReference type="OrthoDB" id="6132182at2759"/>